<protein>
    <submittedName>
        <fullName evidence="3">CusB/HlyD membrane fusion family barrel-sandwich protein</fullName>
    </submittedName>
</protein>
<dbReference type="GO" id="GO:1990281">
    <property type="term" value="C:efflux pump complex"/>
    <property type="evidence" value="ECO:0007669"/>
    <property type="project" value="TreeGrafter"/>
</dbReference>
<proteinExistence type="predicted"/>
<dbReference type="Gene3D" id="1.10.287.470">
    <property type="entry name" value="Helix hairpin bin"/>
    <property type="match status" value="1"/>
</dbReference>
<dbReference type="Gene3D" id="2.40.420.20">
    <property type="match status" value="1"/>
</dbReference>
<comment type="caution">
    <text evidence="3">The sequence shown here is derived from an EMBL/GenBank/DDBJ whole genome shotgun (WGS) entry which is preliminary data.</text>
</comment>
<evidence type="ECO:0000259" key="2">
    <source>
        <dbReference type="Pfam" id="PF25954"/>
    </source>
</evidence>
<organism evidence="3 4">
    <name type="scientific">Flavobacterium aciduliphilum</name>
    <dbReference type="NCBI Taxonomy" id="1101402"/>
    <lineage>
        <taxon>Bacteria</taxon>
        <taxon>Pseudomonadati</taxon>
        <taxon>Bacteroidota</taxon>
        <taxon>Flavobacteriia</taxon>
        <taxon>Flavobacteriales</taxon>
        <taxon>Flavobacteriaceae</taxon>
        <taxon>Flavobacterium</taxon>
    </lineage>
</organism>
<dbReference type="PANTHER" id="PTHR30469:SF15">
    <property type="entry name" value="HLYD FAMILY OF SECRETION PROTEINS"/>
    <property type="match status" value="1"/>
</dbReference>
<dbReference type="Proteomes" id="UP000248840">
    <property type="component" value="Unassembled WGS sequence"/>
</dbReference>
<name>A0A328YAP1_9FLAO</name>
<evidence type="ECO:0000313" key="4">
    <source>
        <dbReference type="Proteomes" id="UP000248840"/>
    </source>
</evidence>
<dbReference type="InterPro" id="IPR058792">
    <property type="entry name" value="Beta-barrel_RND_2"/>
</dbReference>
<evidence type="ECO:0000256" key="1">
    <source>
        <dbReference type="SAM" id="Coils"/>
    </source>
</evidence>
<dbReference type="SUPFAM" id="SSF111369">
    <property type="entry name" value="HlyD-like secretion proteins"/>
    <property type="match status" value="1"/>
</dbReference>
<evidence type="ECO:0000313" key="3">
    <source>
        <dbReference type="EMBL" id="RAR70660.1"/>
    </source>
</evidence>
<dbReference type="PANTHER" id="PTHR30469">
    <property type="entry name" value="MULTIDRUG RESISTANCE PROTEIN MDTA"/>
    <property type="match status" value="1"/>
</dbReference>
<feature type="coiled-coil region" evidence="1">
    <location>
        <begin position="148"/>
        <end position="182"/>
    </location>
</feature>
<dbReference type="AlphaFoldDB" id="A0A328YAP1"/>
<gene>
    <name evidence="3" type="ORF">CLV55_11060</name>
</gene>
<dbReference type="Gene3D" id="2.40.50.100">
    <property type="match status" value="1"/>
</dbReference>
<dbReference type="Pfam" id="PF25954">
    <property type="entry name" value="Beta-barrel_RND_2"/>
    <property type="match status" value="1"/>
</dbReference>
<dbReference type="GO" id="GO:0015562">
    <property type="term" value="F:efflux transmembrane transporter activity"/>
    <property type="evidence" value="ECO:0007669"/>
    <property type="project" value="TreeGrafter"/>
</dbReference>
<reference evidence="3 4" key="1">
    <citation type="submission" date="2018-06" db="EMBL/GenBank/DDBJ databases">
        <title>Genomic Encyclopedia of Archaeal and Bacterial Type Strains, Phase II (KMG-II): from individual species to whole genera.</title>
        <authorList>
            <person name="Goeker M."/>
        </authorList>
    </citation>
    <scope>NUCLEOTIDE SEQUENCE [LARGE SCALE GENOMIC DNA]</scope>
    <source>
        <strain evidence="3 4">DSM 25663</strain>
    </source>
</reference>
<dbReference type="EMBL" id="QLSZ01000010">
    <property type="protein sequence ID" value="RAR70660.1"/>
    <property type="molecule type" value="Genomic_DNA"/>
</dbReference>
<sequence>MRSILTLSIALFSFYFLSCSSKKSDEIKPTVGAITESIYASGVIKSEDQYTVFPTVSGIMQKQLVAVGASVVKGQNLFLIDNDKASLNTENARLAYELSKASNHYIQDKIADMEAKVQMAKDKLALDASVYNRNKNIKQYNVISEVDYEKVEWAYKNSKSNLESLQKQLAQLKVQLSNEQKRNAINVQLSEKAQSDYTIKSAFSGTLYDVLVKEGALVSPQTPLAIVGKKNAFVIELDVDENDMVHVAVGKKALITLDSYRGTVFEALVDKIYPIMDERSRTFKIEAHFLTPPPKLYPNLTVEANLIIQTKKNVMTIPRSYVINDTYVLVGSNQKRKIKIGLSDYQNVEVLGGLHANETLYKPQ</sequence>
<keyword evidence="1" id="KW-0175">Coiled coil</keyword>
<accession>A0A328YAP1</accession>
<feature type="domain" description="CusB-like beta-barrel" evidence="2">
    <location>
        <begin position="235"/>
        <end position="306"/>
    </location>
</feature>
<keyword evidence="4" id="KW-1185">Reference proteome</keyword>
<dbReference type="OrthoDB" id="869610at2"/>
<dbReference type="Gene3D" id="2.40.30.170">
    <property type="match status" value="1"/>
</dbReference>